<dbReference type="Proteomes" id="UP000195950">
    <property type="component" value="Unassembled WGS sequence"/>
</dbReference>
<feature type="domain" description="DUF6371" evidence="1">
    <location>
        <begin position="106"/>
        <end position="256"/>
    </location>
</feature>
<reference evidence="4" key="1">
    <citation type="submission" date="2017-04" db="EMBL/GenBank/DDBJ databases">
        <title>Function of individual gut microbiota members based on whole genome sequencing of pure cultures obtained from chicken caecum.</title>
        <authorList>
            <person name="Medvecky M."/>
            <person name="Cejkova D."/>
            <person name="Polansky O."/>
            <person name="Karasova D."/>
            <person name="Kubasova T."/>
            <person name="Cizek A."/>
            <person name="Rychlik I."/>
        </authorList>
    </citation>
    <scope>NUCLEOTIDE SEQUENCE [LARGE SCALE GENOMIC DNA]</scope>
    <source>
        <strain evidence="4">An199</strain>
    </source>
</reference>
<dbReference type="EMBL" id="NFJX01000004">
    <property type="protein sequence ID" value="OUP20517.1"/>
    <property type="molecule type" value="Genomic_DNA"/>
</dbReference>
<feature type="domain" description="Zinc beta-ribbon finger putative" evidence="2">
    <location>
        <begin position="4"/>
        <end position="67"/>
    </location>
</feature>
<evidence type="ECO:0000313" key="4">
    <source>
        <dbReference type="Proteomes" id="UP000195950"/>
    </source>
</evidence>
<name>A0A1Y4IJL3_PARDI</name>
<dbReference type="Pfam" id="PF21957">
    <property type="entry name" value="Zn_ribbon_16"/>
    <property type="match status" value="1"/>
</dbReference>
<organism evidence="3 4">
    <name type="scientific">Parabacteroides distasonis</name>
    <dbReference type="NCBI Taxonomy" id="823"/>
    <lineage>
        <taxon>Bacteria</taxon>
        <taxon>Pseudomonadati</taxon>
        <taxon>Bacteroidota</taxon>
        <taxon>Bacteroidia</taxon>
        <taxon>Bacteroidales</taxon>
        <taxon>Tannerellaceae</taxon>
        <taxon>Parabacteroides</taxon>
    </lineage>
</organism>
<dbReference type="InterPro" id="IPR047731">
    <property type="entry name" value="Zinc_ribbon_put"/>
</dbReference>
<proteinExistence type="predicted"/>
<gene>
    <name evidence="3" type="ORF">B5F32_06230</name>
</gene>
<comment type="caution">
    <text evidence="3">The sequence shown here is derived from an EMBL/GenBank/DDBJ whole genome shotgun (WGS) entry which is preliminary data.</text>
</comment>
<evidence type="ECO:0000313" key="3">
    <source>
        <dbReference type="EMBL" id="OUP20517.1"/>
    </source>
</evidence>
<accession>A0A1Y4IJL3</accession>
<dbReference type="AlphaFoldDB" id="A0A1Y4IJL3"/>
<evidence type="ECO:0000259" key="2">
    <source>
        <dbReference type="Pfam" id="PF21957"/>
    </source>
</evidence>
<dbReference type="InterPro" id="IPR045951">
    <property type="entry name" value="DUF6371"/>
</dbReference>
<evidence type="ECO:0008006" key="5">
    <source>
        <dbReference type="Google" id="ProtNLM"/>
    </source>
</evidence>
<dbReference type="Pfam" id="PF19898">
    <property type="entry name" value="DUF6371"/>
    <property type="match status" value="1"/>
</dbReference>
<protein>
    <recommendedName>
        <fullName evidence="5">Toprim domain-containing protein</fullName>
    </recommendedName>
</protein>
<dbReference type="RefSeq" id="WP_087343298.1">
    <property type="nucleotide sequence ID" value="NZ_NFJX01000004.1"/>
</dbReference>
<sequence length="335" mass="38832">MTEYRFTLQKYKRGSKLTCPKCGRKQCFVRYIDTEGQIAFPDYVGRCDHEHSCQYHYRPSDYFKDNPILLEERKSWKPQVKIVQPKSTDYIDRDIMSRSLSNYERNPLFIFLSSVFGEKETSRLFKLYYVGTSKKWGGSTVFWQIDRQGKVRAGKIMLYNPATGHRVKEPRSYVSWVHTELELDHFNMKQCLFGEHLLTDYPTKAVAILESEKSAIVASHFMPDFVWLATGGIHGCFKADTVAVLKNRAVILCPDLGAKEVWQEKAQSLSSVCSKVVFSEKLEQCATDEQREKGLDIADFLLMIDTPMMTLQKMIKRCPSLQTLIDQFHLELVEQ</sequence>
<dbReference type="NCBIfam" id="NF040506">
    <property type="entry name" value="PG0870_Nterm"/>
    <property type="match status" value="1"/>
</dbReference>
<evidence type="ECO:0000259" key="1">
    <source>
        <dbReference type="Pfam" id="PF19898"/>
    </source>
</evidence>